<evidence type="ECO:0000313" key="1">
    <source>
        <dbReference type="EMBL" id="KAK3787291.1"/>
    </source>
</evidence>
<sequence>MSSIEVCVSMCMRVCSCVLIQIVHVQPAQEQLAVAENGRVNSEVTMATFTVGNVSQACTSTPALSTLKLDPSAEL</sequence>
<dbReference type="AlphaFoldDB" id="A0AAE1DY30"/>
<dbReference type="Proteomes" id="UP001283361">
    <property type="component" value="Unassembled WGS sequence"/>
</dbReference>
<accession>A0AAE1DY30</accession>
<name>A0AAE1DY30_9GAST</name>
<organism evidence="1 2">
    <name type="scientific">Elysia crispata</name>
    <name type="common">lettuce slug</name>
    <dbReference type="NCBI Taxonomy" id="231223"/>
    <lineage>
        <taxon>Eukaryota</taxon>
        <taxon>Metazoa</taxon>
        <taxon>Spiralia</taxon>
        <taxon>Lophotrochozoa</taxon>
        <taxon>Mollusca</taxon>
        <taxon>Gastropoda</taxon>
        <taxon>Heterobranchia</taxon>
        <taxon>Euthyneura</taxon>
        <taxon>Panpulmonata</taxon>
        <taxon>Sacoglossa</taxon>
        <taxon>Placobranchoidea</taxon>
        <taxon>Plakobranchidae</taxon>
        <taxon>Elysia</taxon>
    </lineage>
</organism>
<keyword evidence="2" id="KW-1185">Reference proteome</keyword>
<protein>
    <submittedName>
        <fullName evidence="1">Uncharacterized protein</fullName>
    </submittedName>
</protein>
<proteinExistence type="predicted"/>
<comment type="caution">
    <text evidence="1">The sequence shown here is derived from an EMBL/GenBank/DDBJ whole genome shotgun (WGS) entry which is preliminary data.</text>
</comment>
<gene>
    <name evidence="1" type="ORF">RRG08_056012</name>
</gene>
<evidence type="ECO:0000313" key="2">
    <source>
        <dbReference type="Proteomes" id="UP001283361"/>
    </source>
</evidence>
<dbReference type="EMBL" id="JAWDGP010001872">
    <property type="protein sequence ID" value="KAK3787291.1"/>
    <property type="molecule type" value="Genomic_DNA"/>
</dbReference>
<reference evidence="1" key="1">
    <citation type="journal article" date="2023" name="G3 (Bethesda)">
        <title>A reference genome for the long-term kleptoplast-retaining sea slug Elysia crispata morphotype clarki.</title>
        <authorList>
            <person name="Eastman K.E."/>
            <person name="Pendleton A.L."/>
            <person name="Shaikh M.A."/>
            <person name="Suttiyut T."/>
            <person name="Ogas R."/>
            <person name="Tomko P."/>
            <person name="Gavelis G."/>
            <person name="Widhalm J.R."/>
            <person name="Wisecaver J.H."/>
        </authorList>
    </citation>
    <scope>NUCLEOTIDE SEQUENCE</scope>
    <source>
        <strain evidence="1">ECLA1</strain>
    </source>
</reference>